<dbReference type="Proteomes" id="UP000067434">
    <property type="component" value="Chromosome"/>
</dbReference>
<keyword evidence="3" id="KW-1185">Reference proteome</keyword>
<evidence type="ECO:0000256" key="1">
    <source>
        <dbReference type="SAM" id="Phobius"/>
    </source>
</evidence>
<dbReference type="KEGG" id="thf:MA03_04530"/>
<protein>
    <submittedName>
        <fullName evidence="2">Uncharacterized protein</fullName>
    </submittedName>
</protein>
<dbReference type="HOGENOM" id="CLU_1248341_0_0_2"/>
<dbReference type="STRING" id="1550241.MA03_04530"/>
<feature type="transmembrane region" description="Helical" evidence="1">
    <location>
        <begin position="7"/>
        <end position="25"/>
    </location>
</feature>
<dbReference type="PATRIC" id="fig|1550241.5.peg.960"/>
<gene>
    <name evidence="2" type="ORF">MA03_04530</name>
</gene>
<dbReference type="GeneID" id="25401471"/>
<keyword evidence="1" id="KW-0472">Membrane</keyword>
<proteinExistence type="predicted"/>
<dbReference type="RefSeq" id="WP_052884137.1">
    <property type="nucleotide sequence ID" value="NZ_CP009961.1"/>
</dbReference>
<organism evidence="2 3">
    <name type="scientific">Infirmifilum uzonense</name>
    <dbReference type="NCBI Taxonomy" id="1550241"/>
    <lineage>
        <taxon>Archaea</taxon>
        <taxon>Thermoproteota</taxon>
        <taxon>Thermoprotei</taxon>
        <taxon>Thermofilales</taxon>
        <taxon>Thermofilaceae</taxon>
        <taxon>Infirmifilum</taxon>
    </lineage>
</organism>
<sequence>MEVKRPVLLTIIAGIILAGVIYYIYTSSFEDAKVLLSHAKSSILSWKGWGFEERINCSDTYVFVKGNVSLATHEISTSISVVPKQGSPEAYLFYSNKSTSLVNLEGAWISRGRGWDVEDLLVLRLLDVAMNSTEIYIRGIPEGKVILFNSTCGKTCLDVFTLTAALTETKISSPSVVSGRIKLTLNGQPESLVVVFKGEKGVCRLEYDLIPYNEQPLIIKP</sequence>
<name>A0A0F7FIC8_9CREN</name>
<evidence type="ECO:0000313" key="3">
    <source>
        <dbReference type="Proteomes" id="UP000067434"/>
    </source>
</evidence>
<dbReference type="AlphaFoldDB" id="A0A0F7FIC8"/>
<evidence type="ECO:0000313" key="2">
    <source>
        <dbReference type="EMBL" id="AKG38690.1"/>
    </source>
</evidence>
<dbReference type="EMBL" id="CP009961">
    <property type="protein sequence ID" value="AKG38690.1"/>
    <property type="molecule type" value="Genomic_DNA"/>
</dbReference>
<reference evidence="2 3" key="1">
    <citation type="journal article" date="2015" name="Stand. Genomic Sci.">
        <title>Complete genome sequence of and proposal of Thermofilum uzonense sp. nov. a novel hyperthermophilic crenarchaeon and emended description of the genus Thermofilum.</title>
        <authorList>
            <person name="Toshchakov S.V."/>
            <person name="Korzhenkov A.A."/>
            <person name="Samarov N.I."/>
            <person name="Mazunin I.O."/>
            <person name="Mozhey O.I."/>
            <person name="Shmyr I.S."/>
            <person name="Derbikova K.S."/>
            <person name="Taranov E.A."/>
            <person name="Dominova I.N."/>
            <person name="Bonch-Osmolovskaya E.A."/>
            <person name="Patrushev M.V."/>
            <person name="Podosokorskaya O.A."/>
            <person name="Kublanov I.V."/>
        </authorList>
    </citation>
    <scope>NUCLEOTIDE SEQUENCE [LARGE SCALE GENOMIC DNA]</scope>
    <source>
        <strain evidence="2 3">1807-2</strain>
    </source>
</reference>
<keyword evidence="1" id="KW-0812">Transmembrane</keyword>
<keyword evidence="1" id="KW-1133">Transmembrane helix</keyword>
<accession>A0A0F7FIC8</accession>